<keyword evidence="3" id="KW-0238">DNA-binding</keyword>
<evidence type="ECO:0000256" key="3">
    <source>
        <dbReference type="ARBA" id="ARBA00023125"/>
    </source>
</evidence>
<dbReference type="SUPFAM" id="SSF46785">
    <property type="entry name" value="Winged helix' DNA-binding domain"/>
    <property type="match status" value="1"/>
</dbReference>
<evidence type="ECO:0000256" key="4">
    <source>
        <dbReference type="ARBA" id="ARBA00023163"/>
    </source>
</evidence>
<sequence length="113" mass="13150">MSPLELFKSLSDLTRLQSLLLIHQQQELCVCELMVALELSQPKVSRHLALLREVELLETERRGQWIFYRLSSQLENWAMAIIEQASQQHDIADVSQRLADMGDRPERTQQCCN</sequence>
<dbReference type="GO" id="GO:0003700">
    <property type="term" value="F:DNA-binding transcription factor activity"/>
    <property type="evidence" value="ECO:0007669"/>
    <property type="project" value="InterPro"/>
</dbReference>
<dbReference type="Gene3D" id="1.10.10.10">
    <property type="entry name" value="Winged helix-like DNA-binding domain superfamily/Winged helix DNA-binding domain"/>
    <property type="match status" value="1"/>
</dbReference>
<feature type="domain" description="HTH arsR-type" evidence="5">
    <location>
        <begin position="1"/>
        <end position="89"/>
    </location>
</feature>
<dbReference type="InterPro" id="IPR036388">
    <property type="entry name" value="WH-like_DNA-bd_sf"/>
</dbReference>
<evidence type="ECO:0000313" key="7">
    <source>
        <dbReference type="Proteomes" id="UP000227088"/>
    </source>
</evidence>
<reference evidence="7" key="1">
    <citation type="journal article" date="2017" name="Proc. Natl. Acad. Sci. U.S.A.">
        <title>Simulation of Deepwater Horizon oil plume reveals substrate specialization within a complex community of hydrocarbon degraders.</title>
        <authorList>
            <person name="Hu P."/>
            <person name="Dubinsky E.A."/>
            <person name="Probst A.J."/>
            <person name="Wang J."/>
            <person name="Sieber C.M.K."/>
            <person name="Tom L.M."/>
            <person name="Gardinali P."/>
            <person name="Banfield J.F."/>
            <person name="Atlas R.M."/>
            <person name="Andersen G.L."/>
        </authorList>
    </citation>
    <scope>NUCLEOTIDE SEQUENCE [LARGE SCALE GENOMIC DNA]</scope>
</reference>
<dbReference type="InterPro" id="IPR051081">
    <property type="entry name" value="HTH_MetalResp_TranReg"/>
</dbReference>
<dbReference type="InterPro" id="IPR036390">
    <property type="entry name" value="WH_DNA-bd_sf"/>
</dbReference>
<dbReference type="Pfam" id="PF01022">
    <property type="entry name" value="HTH_5"/>
    <property type="match status" value="1"/>
</dbReference>
<dbReference type="NCBIfam" id="NF007528">
    <property type="entry name" value="PRK10141.1"/>
    <property type="match status" value="1"/>
</dbReference>
<dbReference type="FunFam" id="1.10.10.10:FF:000279">
    <property type="entry name" value="Transcriptional regulator, ArsR family"/>
    <property type="match status" value="1"/>
</dbReference>
<dbReference type="PRINTS" id="PR00778">
    <property type="entry name" value="HTHARSR"/>
</dbReference>
<evidence type="ECO:0000256" key="2">
    <source>
        <dbReference type="ARBA" id="ARBA00023015"/>
    </source>
</evidence>
<dbReference type="AlphaFoldDB" id="A0A1Y5HX45"/>
<keyword evidence="4" id="KW-0804">Transcription</keyword>
<dbReference type="GO" id="GO:0046685">
    <property type="term" value="P:response to arsenic-containing substance"/>
    <property type="evidence" value="ECO:0007669"/>
    <property type="project" value="UniProtKB-KW"/>
</dbReference>
<evidence type="ECO:0000256" key="1">
    <source>
        <dbReference type="ARBA" id="ARBA00022849"/>
    </source>
</evidence>
<keyword evidence="2" id="KW-0805">Transcription regulation</keyword>
<dbReference type="PANTHER" id="PTHR33154">
    <property type="entry name" value="TRANSCRIPTIONAL REGULATOR, ARSR FAMILY"/>
    <property type="match status" value="1"/>
</dbReference>
<dbReference type="SMART" id="SM00418">
    <property type="entry name" value="HTH_ARSR"/>
    <property type="match status" value="1"/>
</dbReference>
<evidence type="ECO:0000313" key="6">
    <source>
        <dbReference type="EMBL" id="OUS40363.1"/>
    </source>
</evidence>
<keyword evidence="1" id="KW-0059">Arsenical resistance</keyword>
<accession>A0A1Y5HX45</accession>
<proteinExistence type="predicted"/>
<evidence type="ECO:0000259" key="5">
    <source>
        <dbReference type="PROSITE" id="PS50987"/>
    </source>
</evidence>
<dbReference type="PROSITE" id="PS50987">
    <property type="entry name" value="HTH_ARSR_2"/>
    <property type="match status" value="1"/>
</dbReference>
<dbReference type="CDD" id="cd00090">
    <property type="entry name" value="HTH_ARSR"/>
    <property type="match status" value="1"/>
</dbReference>
<comment type="caution">
    <text evidence="6">The sequence shown here is derived from an EMBL/GenBank/DDBJ whole genome shotgun (WGS) entry which is preliminary data.</text>
</comment>
<dbReference type="GO" id="GO:0003677">
    <property type="term" value="F:DNA binding"/>
    <property type="evidence" value="ECO:0007669"/>
    <property type="project" value="UniProtKB-KW"/>
</dbReference>
<dbReference type="InterPro" id="IPR011991">
    <property type="entry name" value="ArsR-like_HTH"/>
</dbReference>
<dbReference type="PANTHER" id="PTHR33154:SF18">
    <property type="entry name" value="ARSENICAL RESISTANCE OPERON REPRESSOR"/>
    <property type="match status" value="1"/>
</dbReference>
<name>A0A1Y5HX45_OLEAN</name>
<protein>
    <submittedName>
        <fullName evidence="6">Transcriptional regulator</fullName>
    </submittedName>
</protein>
<dbReference type="InterPro" id="IPR001845">
    <property type="entry name" value="HTH_ArsR_DNA-bd_dom"/>
</dbReference>
<dbReference type="Proteomes" id="UP000227088">
    <property type="component" value="Unassembled WGS sequence"/>
</dbReference>
<dbReference type="EMBL" id="MABE01000360">
    <property type="protein sequence ID" value="OUS40363.1"/>
    <property type="molecule type" value="Genomic_DNA"/>
</dbReference>
<organism evidence="6 7">
    <name type="scientific">Oleispira antarctica</name>
    <dbReference type="NCBI Taxonomy" id="188908"/>
    <lineage>
        <taxon>Bacteria</taxon>
        <taxon>Pseudomonadati</taxon>
        <taxon>Pseudomonadota</taxon>
        <taxon>Gammaproteobacteria</taxon>
        <taxon>Oceanospirillales</taxon>
        <taxon>Oceanospirillaceae</taxon>
        <taxon>Oleispira</taxon>
    </lineage>
</organism>
<gene>
    <name evidence="6" type="ORF">A9R00_06410</name>
</gene>
<dbReference type="NCBIfam" id="NF033788">
    <property type="entry name" value="HTH_metalloreg"/>
    <property type="match status" value="1"/>
</dbReference>